<proteinExistence type="predicted"/>
<gene>
    <name evidence="2" type="ORF">ENS06_09860</name>
</gene>
<evidence type="ECO:0000313" key="2">
    <source>
        <dbReference type="EMBL" id="HFK97607.1"/>
    </source>
</evidence>
<keyword evidence="1" id="KW-1133">Transmembrane helix</keyword>
<keyword evidence="1" id="KW-0812">Transmembrane</keyword>
<dbReference type="Gene3D" id="6.10.250.2540">
    <property type="match status" value="2"/>
</dbReference>
<dbReference type="AlphaFoldDB" id="A0A831ZYW8"/>
<sequence length="149" mass="17361">MSLSSQTEDAVLEQKIAAVVHQILQREGEQLFAEKIAAFVQENERRARELALMERGVRVEEELKALREIQNVHFNAAGKRFEAMDKRFEALQREMTTRFEALQREMTAHFEAVDQRFEAMDKRFRSLEWMIGAGLTVIVAFLSLLRIFS</sequence>
<name>A0A831ZYW8_9BACT</name>
<comment type="caution">
    <text evidence="2">The sequence shown here is derived from an EMBL/GenBank/DDBJ whole genome shotgun (WGS) entry which is preliminary data.</text>
</comment>
<evidence type="ECO:0000256" key="1">
    <source>
        <dbReference type="SAM" id="Phobius"/>
    </source>
</evidence>
<accession>A0A831ZYW8</accession>
<evidence type="ECO:0008006" key="3">
    <source>
        <dbReference type="Google" id="ProtNLM"/>
    </source>
</evidence>
<feature type="transmembrane region" description="Helical" evidence="1">
    <location>
        <begin position="129"/>
        <end position="148"/>
    </location>
</feature>
<organism evidence="2">
    <name type="scientific">Desulfacinum infernum</name>
    <dbReference type="NCBI Taxonomy" id="35837"/>
    <lineage>
        <taxon>Bacteria</taxon>
        <taxon>Pseudomonadati</taxon>
        <taxon>Thermodesulfobacteriota</taxon>
        <taxon>Syntrophobacteria</taxon>
        <taxon>Syntrophobacterales</taxon>
        <taxon>Syntrophobacteraceae</taxon>
        <taxon>Desulfacinum</taxon>
    </lineage>
</organism>
<keyword evidence="1" id="KW-0472">Membrane</keyword>
<reference evidence="2" key="1">
    <citation type="journal article" date="2020" name="mSystems">
        <title>Genome- and Community-Level Interaction Insights into Carbon Utilization and Element Cycling Functions of Hydrothermarchaeota in Hydrothermal Sediment.</title>
        <authorList>
            <person name="Zhou Z."/>
            <person name="Liu Y."/>
            <person name="Xu W."/>
            <person name="Pan J."/>
            <person name="Luo Z.H."/>
            <person name="Li M."/>
        </authorList>
    </citation>
    <scope>NUCLEOTIDE SEQUENCE [LARGE SCALE GENOMIC DNA]</scope>
    <source>
        <strain evidence="2">SpSt-456</strain>
    </source>
</reference>
<protein>
    <recommendedName>
        <fullName evidence="3">DUF1640 domain-containing protein</fullName>
    </recommendedName>
</protein>
<dbReference type="EMBL" id="DSTK01000031">
    <property type="protein sequence ID" value="HFK97607.1"/>
    <property type="molecule type" value="Genomic_DNA"/>
</dbReference>